<keyword evidence="2" id="KW-1185">Reference proteome</keyword>
<organism evidence="1 2">
    <name type="scientific">Microbulbifer rhizosphaerae</name>
    <dbReference type="NCBI Taxonomy" id="1562603"/>
    <lineage>
        <taxon>Bacteria</taxon>
        <taxon>Pseudomonadati</taxon>
        <taxon>Pseudomonadota</taxon>
        <taxon>Gammaproteobacteria</taxon>
        <taxon>Cellvibrionales</taxon>
        <taxon>Microbulbiferaceae</taxon>
        <taxon>Microbulbifer</taxon>
    </lineage>
</organism>
<evidence type="ECO:0000313" key="2">
    <source>
        <dbReference type="Proteomes" id="UP000535937"/>
    </source>
</evidence>
<gene>
    <name evidence="1" type="ORF">FHS09_001194</name>
</gene>
<reference evidence="1 2" key="1">
    <citation type="submission" date="2020-08" db="EMBL/GenBank/DDBJ databases">
        <title>Genomic Encyclopedia of Type Strains, Phase III (KMG-III): the genomes of soil and plant-associated and newly described type strains.</title>
        <authorList>
            <person name="Whitman W."/>
        </authorList>
    </citation>
    <scope>NUCLEOTIDE SEQUENCE [LARGE SCALE GENOMIC DNA]</scope>
    <source>
        <strain evidence="1 2">CECT 8799</strain>
    </source>
</reference>
<dbReference type="EMBL" id="JACHWZ010000004">
    <property type="protein sequence ID" value="MBB3060379.1"/>
    <property type="molecule type" value="Genomic_DNA"/>
</dbReference>
<protein>
    <recommendedName>
        <fullName evidence="3">Nucleoside-diphosphate sugar epimerase</fullName>
    </recommendedName>
</protein>
<dbReference type="AlphaFoldDB" id="A0A7W4WA17"/>
<accession>A0A7W4WA17</accession>
<evidence type="ECO:0000313" key="1">
    <source>
        <dbReference type="EMBL" id="MBB3060379.1"/>
    </source>
</evidence>
<sequence>MNLTIWTLCDGNRGHEKQVDGLLQGLASLQSIRSYGIDCRYSATEKWHEWLHNRFVRGNHLPEPDLIVGTGHKTHLPLLSARNRHGGRAVVLMRPTLPANWFDYAIVPQHDRPPLVGNVIASRGVLAPGSVKTGNVKKSTEEKPCGLILLGGENRYFTWDSAHIVQQLNHICDARPDLCWLVADSRRTPIDTRKMLATLADRCRFVHWRDTGSDWLPRTIAAAREIWVSPDSASMLFEALNSHAAVGVLNLSPRGRCNKLLRGIRQLSERGEITPYPLWQLRGFPSQRRAPLNEHLRCAQQLLERMAEETSTGLATV</sequence>
<proteinExistence type="predicted"/>
<dbReference type="Pfam" id="PF06258">
    <property type="entry name" value="Mito_fiss_Elm1"/>
    <property type="match status" value="1"/>
</dbReference>
<comment type="caution">
    <text evidence="1">The sequence shown here is derived from an EMBL/GenBank/DDBJ whole genome shotgun (WGS) entry which is preliminary data.</text>
</comment>
<dbReference type="InterPro" id="IPR009367">
    <property type="entry name" value="Elm1-like"/>
</dbReference>
<evidence type="ECO:0008006" key="3">
    <source>
        <dbReference type="Google" id="ProtNLM"/>
    </source>
</evidence>
<dbReference type="Proteomes" id="UP000535937">
    <property type="component" value="Unassembled WGS sequence"/>
</dbReference>
<name>A0A7W4WA17_9GAMM</name>
<dbReference type="RefSeq" id="WP_183457702.1">
    <property type="nucleotide sequence ID" value="NZ_JACHWZ010000004.1"/>
</dbReference>